<protein>
    <submittedName>
        <fullName evidence="2">Uncharacterized protein</fullName>
    </submittedName>
</protein>
<feature type="region of interest" description="Disordered" evidence="1">
    <location>
        <begin position="1"/>
        <end position="37"/>
    </location>
</feature>
<dbReference type="AlphaFoldDB" id="A0A5N6RLR8"/>
<organism evidence="2 3">
    <name type="scientific">Carpinus fangiana</name>
    <dbReference type="NCBI Taxonomy" id="176857"/>
    <lineage>
        <taxon>Eukaryota</taxon>
        <taxon>Viridiplantae</taxon>
        <taxon>Streptophyta</taxon>
        <taxon>Embryophyta</taxon>
        <taxon>Tracheophyta</taxon>
        <taxon>Spermatophyta</taxon>
        <taxon>Magnoliopsida</taxon>
        <taxon>eudicotyledons</taxon>
        <taxon>Gunneridae</taxon>
        <taxon>Pentapetalae</taxon>
        <taxon>rosids</taxon>
        <taxon>fabids</taxon>
        <taxon>Fagales</taxon>
        <taxon>Betulaceae</taxon>
        <taxon>Carpinus</taxon>
    </lineage>
</organism>
<feature type="compositionally biased region" description="Polar residues" evidence="1">
    <location>
        <begin position="25"/>
        <end position="36"/>
    </location>
</feature>
<dbReference type="OrthoDB" id="658712at2759"/>
<dbReference type="Proteomes" id="UP000327013">
    <property type="component" value="Chromosome 7"/>
</dbReference>
<proteinExistence type="predicted"/>
<name>A0A5N6RLR8_9ROSI</name>
<evidence type="ECO:0000256" key="1">
    <source>
        <dbReference type="SAM" id="MobiDB-lite"/>
    </source>
</evidence>
<feature type="compositionally biased region" description="Basic and acidic residues" evidence="1">
    <location>
        <begin position="1"/>
        <end position="15"/>
    </location>
</feature>
<dbReference type="EMBL" id="CM017327">
    <property type="protein sequence ID" value="KAE8100351.1"/>
    <property type="molecule type" value="Genomic_DNA"/>
</dbReference>
<dbReference type="PANTHER" id="PTHR35475">
    <property type="entry name" value="WD REPEAT PROTEIN"/>
    <property type="match status" value="1"/>
</dbReference>
<accession>A0A5N6RLR8</accession>
<reference evidence="2 3" key="1">
    <citation type="submission" date="2019-06" db="EMBL/GenBank/DDBJ databases">
        <title>A chromosomal-level reference genome of Carpinus fangiana (Coryloideae, Betulaceae).</title>
        <authorList>
            <person name="Yang X."/>
            <person name="Wang Z."/>
            <person name="Zhang L."/>
            <person name="Hao G."/>
            <person name="Liu J."/>
            <person name="Yang Y."/>
        </authorList>
    </citation>
    <scope>NUCLEOTIDE SEQUENCE [LARGE SCALE GENOMIC DNA]</scope>
    <source>
        <strain evidence="2">Cfa_2016G</strain>
        <tissue evidence="2">Leaf</tissue>
    </source>
</reference>
<keyword evidence="3" id="KW-1185">Reference proteome</keyword>
<evidence type="ECO:0000313" key="2">
    <source>
        <dbReference type="EMBL" id="KAE8100351.1"/>
    </source>
</evidence>
<evidence type="ECO:0000313" key="3">
    <source>
        <dbReference type="Proteomes" id="UP000327013"/>
    </source>
</evidence>
<sequence length="140" mass="15151">MEKTRNETEIFREIEETGSGLDGSPPSTDPTVNSRTVRTKVPEVEVHLFRQGKGPIDVFKAGLGGWEQDQLEGTGKERMGGCGEGNKPRCLAGRRDPATGWPLALLVELVCHSIVDLEVGSASPPLPGKMKCVRVEIIVD</sequence>
<dbReference type="PANTHER" id="PTHR35475:SF1">
    <property type="entry name" value="WD REPEAT PROTEIN"/>
    <property type="match status" value="1"/>
</dbReference>
<gene>
    <name evidence="2" type="ORF">FH972_018258</name>
</gene>